<dbReference type="Pfam" id="PF12697">
    <property type="entry name" value="Abhydrolase_6"/>
    <property type="match status" value="1"/>
</dbReference>
<dbReference type="InterPro" id="IPR029058">
    <property type="entry name" value="AB_hydrolase_fold"/>
</dbReference>
<keyword evidence="3" id="KW-1185">Reference proteome</keyword>
<proteinExistence type="predicted"/>
<evidence type="ECO:0000259" key="1">
    <source>
        <dbReference type="Pfam" id="PF12697"/>
    </source>
</evidence>
<evidence type="ECO:0000313" key="3">
    <source>
        <dbReference type="Proteomes" id="UP001224674"/>
    </source>
</evidence>
<feature type="domain" description="AB hydrolase-1" evidence="1">
    <location>
        <begin position="172"/>
        <end position="395"/>
    </location>
</feature>
<dbReference type="AlphaFoldDB" id="A0AAJ6AJX8"/>
<reference evidence="2 3" key="1">
    <citation type="submission" date="2023-03" db="EMBL/GenBank/DDBJ databases">
        <title>Complete genome sequences of several Auritidibacter ignavus strains isolated from ear infections.</title>
        <authorList>
            <person name="Baehr T."/>
            <person name="Baumhoegger A.M."/>
        </authorList>
    </citation>
    <scope>NUCLEOTIDE SEQUENCE [LARGE SCALE GENOMIC DNA]</scope>
    <source>
        <strain evidence="2 3">BABAE-6</strain>
    </source>
</reference>
<keyword evidence="2" id="KW-0378">Hydrolase</keyword>
<dbReference type="InterPro" id="IPR000073">
    <property type="entry name" value="AB_hydrolase_1"/>
</dbReference>
<accession>A0AAJ6AJX8</accession>
<dbReference type="GO" id="GO:0016787">
    <property type="term" value="F:hydrolase activity"/>
    <property type="evidence" value="ECO:0007669"/>
    <property type="project" value="UniProtKB-KW"/>
</dbReference>
<dbReference type="Proteomes" id="UP001224674">
    <property type="component" value="Chromosome"/>
</dbReference>
<dbReference type="Gene3D" id="3.40.50.1820">
    <property type="entry name" value="alpha/beta hydrolase"/>
    <property type="match status" value="1"/>
</dbReference>
<dbReference type="SUPFAM" id="SSF53474">
    <property type="entry name" value="alpha/beta-Hydrolases"/>
    <property type="match status" value="1"/>
</dbReference>
<name>A0AAJ6AJX8_9MICC</name>
<gene>
    <name evidence="2" type="ORF">QDX21_04665</name>
</gene>
<evidence type="ECO:0000313" key="2">
    <source>
        <dbReference type="EMBL" id="WGH94087.1"/>
    </source>
</evidence>
<dbReference type="EMBL" id="CP122566">
    <property type="protein sequence ID" value="WGH94087.1"/>
    <property type="molecule type" value="Genomic_DNA"/>
</dbReference>
<dbReference type="RefSeq" id="WP_168186076.1">
    <property type="nucleotide sequence ID" value="NZ_CP122566.1"/>
</dbReference>
<protein>
    <submittedName>
        <fullName evidence="2">Alpha/beta fold hydrolase</fullName>
    </submittedName>
</protein>
<sequence>MYEILQTENYGNGPLAKVLKRFPTLCRVVTRFTVVWETLFPVIYLLPPSIATQFLNIVKLFHLAVALTMELPRFLWGYLGAHGAVSYMLTRSRQSDSGQLEGLTALAVGGILIGSVVNVTEKRQTLLARRNGIGGKGSDFTRTAAGHLVEYQLNGPVRSSHHESGRIFLLENGLGEPMESWSWITELLSKTDTVIRYHRPGYGQTDKKADHNAVVSAILNNVSETAPIVLVTHSIGLLSALAIAKNSHLRERIESLVVLDGTDPGHLEEHRTDRKKAGAFLQSQAITLLASLFGFYNWAPNAVERQASYTPDVQFSYVTSVFFPPNIINATKEYFSFSVDEFQEDLGSIPQRLVIASDEYYGEAMEVAKQLDCEVEHISGSTHRSMLGDRNHAEVIVKHMHTFLERNE</sequence>
<organism evidence="2 3">
    <name type="scientific">Auritidibacter ignavus</name>
    <dbReference type="NCBI Taxonomy" id="678932"/>
    <lineage>
        <taxon>Bacteria</taxon>
        <taxon>Bacillati</taxon>
        <taxon>Actinomycetota</taxon>
        <taxon>Actinomycetes</taxon>
        <taxon>Micrococcales</taxon>
        <taxon>Micrococcaceae</taxon>
        <taxon>Auritidibacter</taxon>
    </lineage>
</organism>